<dbReference type="RefSeq" id="WP_023364803.1">
    <property type="nucleotide sequence ID" value="NC_022664.1"/>
</dbReference>
<evidence type="ECO:0000256" key="2">
    <source>
        <dbReference type="SAM" id="MobiDB-lite"/>
    </source>
</evidence>
<keyword evidence="3" id="KW-0472">Membrane</keyword>
<dbReference type="InterPro" id="IPR007470">
    <property type="entry name" value="HemX"/>
</dbReference>
<proteinExistence type="predicted"/>
<evidence type="ECO:0000256" key="1">
    <source>
        <dbReference type="SAM" id="Coils"/>
    </source>
</evidence>
<dbReference type="EMBL" id="CP005990">
    <property type="protein sequence ID" value="AGY91063.1"/>
    <property type="molecule type" value="Genomic_DNA"/>
</dbReference>
<name>U5T3Z8_9GAMM</name>
<gene>
    <name evidence="4" type="ORF">SPICUR_00170</name>
</gene>
<feature type="region of interest" description="Disordered" evidence="2">
    <location>
        <begin position="1"/>
        <end position="41"/>
    </location>
</feature>
<evidence type="ECO:0000313" key="5">
    <source>
        <dbReference type="Proteomes" id="UP000017640"/>
    </source>
</evidence>
<dbReference type="eggNOG" id="COG2959">
    <property type="taxonomic scope" value="Bacteria"/>
</dbReference>
<keyword evidence="1" id="KW-0175">Coiled coil</keyword>
<keyword evidence="3" id="KW-0812">Transmembrane</keyword>
<protein>
    <recommendedName>
        <fullName evidence="6">Uroporphyrin-3 C-methyltransferase</fullName>
    </recommendedName>
</protein>
<feature type="transmembrane region" description="Helical" evidence="3">
    <location>
        <begin position="47"/>
        <end position="68"/>
    </location>
</feature>
<accession>U5T3Z8</accession>
<dbReference type="HOGENOM" id="CLU_036381_4_2_6"/>
<dbReference type="Pfam" id="PF04375">
    <property type="entry name" value="HemX"/>
    <property type="match status" value="1"/>
</dbReference>
<feature type="coiled-coil region" evidence="1">
    <location>
        <begin position="90"/>
        <end position="152"/>
    </location>
</feature>
<dbReference type="KEGG" id="spiu:SPICUR_00170"/>
<evidence type="ECO:0000256" key="3">
    <source>
        <dbReference type="SAM" id="Phobius"/>
    </source>
</evidence>
<feature type="compositionally biased region" description="Gly residues" evidence="2">
    <location>
        <begin position="20"/>
        <end position="29"/>
    </location>
</feature>
<dbReference type="PANTHER" id="PTHR38043:SF1">
    <property type="entry name" value="PROTEIN HEMX"/>
    <property type="match status" value="1"/>
</dbReference>
<dbReference type="PANTHER" id="PTHR38043">
    <property type="entry name" value="PROTEIN HEMX"/>
    <property type="match status" value="1"/>
</dbReference>
<dbReference type="AlphaFoldDB" id="U5T3Z8"/>
<evidence type="ECO:0008006" key="6">
    <source>
        <dbReference type="Google" id="ProtNLM"/>
    </source>
</evidence>
<reference evidence="4 5" key="1">
    <citation type="journal article" date="2013" name="BMC Genomics">
        <title>Genomes of "Spiribacter", a streamlined, successful halophilic bacterium.</title>
        <authorList>
            <person name="Lopez-Perez M."/>
            <person name="Ghai R."/>
            <person name="Leon M.J."/>
            <person name="Rodriguez-Olmos A."/>
            <person name="Copa-Patino J.L."/>
            <person name="Soliveri J."/>
            <person name="Sanchez-Porro C."/>
            <person name="Ventosa A."/>
            <person name="Rodriguez-Valera F."/>
        </authorList>
    </citation>
    <scope>NUCLEOTIDE SEQUENCE [LARGE SCALE GENOMIC DNA]</scope>
    <source>
        <strain evidence="4 5">UAH-SP71</strain>
    </source>
</reference>
<dbReference type="OrthoDB" id="5739852at2"/>
<evidence type="ECO:0000313" key="4">
    <source>
        <dbReference type="EMBL" id="AGY91063.1"/>
    </source>
</evidence>
<keyword evidence="3" id="KW-1133">Transmembrane helix</keyword>
<dbReference type="Proteomes" id="UP000017640">
    <property type="component" value="Chromosome"/>
</dbReference>
<dbReference type="STRING" id="1335757.SPICUR_00170"/>
<organism evidence="4 5">
    <name type="scientific">Spiribacter curvatus</name>
    <dbReference type="NCBI Taxonomy" id="1335757"/>
    <lineage>
        <taxon>Bacteria</taxon>
        <taxon>Pseudomonadati</taxon>
        <taxon>Pseudomonadota</taxon>
        <taxon>Gammaproteobacteria</taxon>
        <taxon>Chromatiales</taxon>
        <taxon>Ectothiorhodospiraceae</taxon>
        <taxon>Spiribacter</taxon>
    </lineage>
</organism>
<keyword evidence="5" id="KW-1185">Reference proteome</keyword>
<sequence>MSKTDKDTDNALETTSPGRKGSGGTANGKGDGEAAATPSAGRTPGRLALAIAILVLLLSAAGGAYLYWQMQQLTEAQANLATQRDLEALADNQQAMAGELNGRITNLNEQLESRLQSLAQLENRMADQVTARNELADRVDQLYRRMNSETDDWRIAEAGYLARMAVHRLQFNGDVPGALEALEAADILLSGLGGVGIDRREAIGEAVDQLLDVDRVDLVIVNRGLDRVADQLGSLPLAAGIKRFEAADTATAAGDEPPDGGWRQRLDRAGDRLMAGLGELVTVSRDRQVEPLPEPESRFLLQQNLRLQIESARLAALRGEPQTYTNALQRVNDWIGAYFDTGADSVTDVQNRLAELMDETVRVERPPIGETLAPVLNDGGRS</sequence>